<comment type="caution">
    <text evidence="1">The sequence shown here is derived from an EMBL/GenBank/DDBJ whole genome shotgun (WGS) entry which is preliminary data.</text>
</comment>
<evidence type="ECO:0000313" key="2">
    <source>
        <dbReference type="Proteomes" id="UP000389128"/>
    </source>
</evidence>
<organism evidence="1 2">
    <name type="scientific">Zoogloea oleivorans</name>
    <dbReference type="NCBI Taxonomy" id="1552750"/>
    <lineage>
        <taxon>Bacteria</taxon>
        <taxon>Pseudomonadati</taxon>
        <taxon>Pseudomonadota</taxon>
        <taxon>Betaproteobacteria</taxon>
        <taxon>Rhodocyclales</taxon>
        <taxon>Zoogloeaceae</taxon>
        <taxon>Zoogloea</taxon>
    </lineage>
</organism>
<proteinExistence type="predicted"/>
<name>A0A6C2CZV1_9RHOO</name>
<protein>
    <submittedName>
        <fullName evidence="1">Uncharacterized protein</fullName>
    </submittedName>
</protein>
<evidence type="ECO:0000313" key="1">
    <source>
        <dbReference type="EMBL" id="TYC59638.1"/>
    </source>
</evidence>
<accession>A0A6C2CZV1</accession>
<keyword evidence="2" id="KW-1185">Reference proteome</keyword>
<sequence>MDDKLHCPLIGTCLPIDELHRLAQRFKFKSPSTNEFGMHVEAVSLSQHRNPVAAAIQHYLEKTHKLWVDRFARLKTDAEVRLHWQECLKRGEVAGPLWATCTHRMVSPETRHQAYGDIHMLSHQVGNSLAVDAPRLAHLTADNARQGAELRKRAIQHAGELDALRSRLAEAGHAPSLP</sequence>
<dbReference type="AlphaFoldDB" id="A0A6C2CZV1"/>
<reference evidence="1 2" key="1">
    <citation type="submission" date="2019-01" db="EMBL/GenBank/DDBJ databases">
        <title>Zoogloea oleivorans genome sequencing and assembly.</title>
        <authorList>
            <person name="Tancsics A."/>
            <person name="Farkas M."/>
            <person name="Kriszt B."/>
            <person name="Maroti G."/>
            <person name="Horvath B."/>
        </authorList>
    </citation>
    <scope>NUCLEOTIDE SEQUENCE [LARGE SCALE GENOMIC DNA]</scope>
    <source>
        <strain evidence="1 2">Buc</strain>
    </source>
</reference>
<dbReference type="Proteomes" id="UP000389128">
    <property type="component" value="Unassembled WGS sequence"/>
</dbReference>
<gene>
    <name evidence="1" type="ORF">ETQ85_08710</name>
</gene>
<dbReference type="EMBL" id="SDKK01000007">
    <property type="protein sequence ID" value="TYC59638.1"/>
    <property type="molecule type" value="Genomic_DNA"/>
</dbReference>